<organism evidence="2 3">
    <name type="scientific">Hohenbuehelia grisea</name>
    <dbReference type="NCBI Taxonomy" id="104357"/>
    <lineage>
        <taxon>Eukaryota</taxon>
        <taxon>Fungi</taxon>
        <taxon>Dikarya</taxon>
        <taxon>Basidiomycota</taxon>
        <taxon>Agaricomycotina</taxon>
        <taxon>Agaricomycetes</taxon>
        <taxon>Agaricomycetidae</taxon>
        <taxon>Agaricales</taxon>
        <taxon>Pleurotineae</taxon>
        <taxon>Pleurotaceae</taxon>
        <taxon>Hohenbuehelia</taxon>
    </lineage>
</organism>
<evidence type="ECO:0000256" key="1">
    <source>
        <dbReference type="SAM" id="Phobius"/>
    </source>
</evidence>
<protein>
    <recommendedName>
        <fullName evidence="4">Non-specific serine/threonine protein kinase</fullName>
    </recommendedName>
</protein>
<keyword evidence="1" id="KW-1133">Transmembrane helix</keyword>
<sequence length="507" mass="56737">MAEVILPYSEALHATNSDYIFAQITSSSIVEMLTASSASVITNTRTRGLAPPTTPKTGPKHRHRPLVYFVLDQLPDVVSPCQRSMTFSESLSSRQMLRSPNILLQQPPDAPPIRCVARWVMLSQTNQLAPKCSITLELFGVWQSQYHLAPGSEAFTAFVDRTLESTAGTIVVLREDKKDIDAGGEVYMQVARAYDMYRQGRDTIGGAPAFLVCVLGPILIVAGGFYDGFNTLVEPLTRPCYMLADETGRRQQDLARVLYALYRGIQSLKMQQQSHELQMFRPLTPRVYLDCAPMEGQESLGSLKDFEPSRFAHRLIFSATLARPSSEPERVFVKLVTRPYGEKVHEFLARRGYAPRLYGRKVLDGVPTAYVMEHLGSSWVSLYDLSKGDNSGILRSQAVRDDIKLRIDGIISILQEAAMVHGDLRANNIMIRLDDQQQPVLLGPDSDDVTVKVVDFDWAGEAGVVQYPASRNEDIRGIRWPGLPGDLIEVQHDRELFESWWPSFSSL</sequence>
<feature type="transmembrane region" description="Helical" evidence="1">
    <location>
        <begin position="204"/>
        <end position="226"/>
    </location>
</feature>
<gene>
    <name evidence="2" type="ORF">HGRIS_000015</name>
</gene>
<evidence type="ECO:0000313" key="3">
    <source>
        <dbReference type="Proteomes" id="UP001556367"/>
    </source>
</evidence>
<dbReference type="SUPFAM" id="SSF56112">
    <property type="entry name" value="Protein kinase-like (PK-like)"/>
    <property type="match status" value="1"/>
</dbReference>
<evidence type="ECO:0008006" key="4">
    <source>
        <dbReference type="Google" id="ProtNLM"/>
    </source>
</evidence>
<keyword evidence="1" id="KW-0812">Transmembrane</keyword>
<proteinExistence type="predicted"/>
<dbReference type="EMBL" id="JASNQZ010000004">
    <property type="protein sequence ID" value="KAL0957828.1"/>
    <property type="molecule type" value="Genomic_DNA"/>
</dbReference>
<reference evidence="3" key="1">
    <citation type="submission" date="2024-06" db="EMBL/GenBank/DDBJ databases">
        <title>Multi-omics analyses provide insights into the biosynthesis of the anticancer antibiotic pleurotin in Hohenbuehelia grisea.</title>
        <authorList>
            <person name="Weaver J.A."/>
            <person name="Alberti F."/>
        </authorList>
    </citation>
    <scope>NUCLEOTIDE SEQUENCE [LARGE SCALE GENOMIC DNA]</scope>
    <source>
        <strain evidence="3">T-177</strain>
    </source>
</reference>
<keyword evidence="3" id="KW-1185">Reference proteome</keyword>
<evidence type="ECO:0000313" key="2">
    <source>
        <dbReference type="EMBL" id="KAL0957828.1"/>
    </source>
</evidence>
<dbReference type="Proteomes" id="UP001556367">
    <property type="component" value="Unassembled WGS sequence"/>
</dbReference>
<dbReference type="PROSITE" id="PS00109">
    <property type="entry name" value="PROTEIN_KINASE_TYR"/>
    <property type="match status" value="1"/>
</dbReference>
<name>A0ABR3JPT2_9AGAR</name>
<accession>A0ABR3JPT2</accession>
<keyword evidence="1" id="KW-0472">Membrane</keyword>
<dbReference type="InterPro" id="IPR008266">
    <property type="entry name" value="Tyr_kinase_AS"/>
</dbReference>
<comment type="caution">
    <text evidence="2">The sequence shown here is derived from an EMBL/GenBank/DDBJ whole genome shotgun (WGS) entry which is preliminary data.</text>
</comment>
<dbReference type="InterPro" id="IPR011009">
    <property type="entry name" value="Kinase-like_dom_sf"/>
</dbReference>